<dbReference type="EC" id="2.7.13.3" evidence="2"/>
<dbReference type="EMBL" id="BMQN01000001">
    <property type="protein sequence ID" value="GGR86337.1"/>
    <property type="molecule type" value="Genomic_DNA"/>
</dbReference>
<dbReference type="InterPro" id="IPR004358">
    <property type="entry name" value="Sig_transdc_His_kin-like_C"/>
</dbReference>
<name>A0ABQ2S425_9DEIO</name>
<dbReference type="SMART" id="SM00086">
    <property type="entry name" value="PAC"/>
    <property type="match status" value="3"/>
</dbReference>
<dbReference type="SMART" id="SM00387">
    <property type="entry name" value="HATPase_c"/>
    <property type="match status" value="1"/>
</dbReference>
<dbReference type="InterPro" id="IPR001610">
    <property type="entry name" value="PAC"/>
</dbReference>
<dbReference type="PRINTS" id="PR00344">
    <property type="entry name" value="BCTRLSENSOR"/>
</dbReference>
<dbReference type="PROSITE" id="PS50112">
    <property type="entry name" value="PAS"/>
    <property type="match status" value="3"/>
</dbReference>
<feature type="domain" description="PAS" evidence="7">
    <location>
        <begin position="255"/>
        <end position="325"/>
    </location>
</feature>
<dbReference type="Proteomes" id="UP000644548">
    <property type="component" value="Unassembled WGS sequence"/>
</dbReference>
<dbReference type="InterPro" id="IPR003594">
    <property type="entry name" value="HATPase_dom"/>
</dbReference>
<evidence type="ECO:0000256" key="2">
    <source>
        <dbReference type="ARBA" id="ARBA00012438"/>
    </source>
</evidence>
<evidence type="ECO:0000256" key="1">
    <source>
        <dbReference type="ARBA" id="ARBA00000085"/>
    </source>
</evidence>
<dbReference type="CDD" id="cd00130">
    <property type="entry name" value="PAS"/>
    <property type="match status" value="3"/>
</dbReference>
<accession>A0ABQ2S425</accession>
<keyword evidence="3" id="KW-0597">Phosphoprotein</keyword>
<dbReference type="Pfam" id="PF00989">
    <property type="entry name" value="PAS"/>
    <property type="match status" value="1"/>
</dbReference>
<feature type="domain" description="Histidine kinase" evidence="6">
    <location>
        <begin position="531"/>
        <end position="759"/>
    </location>
</feature>
<keyword evidence="5" id="KW-0418">Kinase</keyword>
<dbReference type="InterPro" id="IPR036890">
    <property type="entry name" value="HATPase_C_sf"/>
</dbReference>
<dbReference type="InterPro" id="IPR003661">
    <property type="entry name" value="HisK_dim/P_dom"/>
</dbReference>
<dbReference type="PROSITE" id="PS50109">
    <property type="entry name" value="HIS_KIN"/>
    <property type="match status" value="1"/>
</dbReference>
<dbReference type="InterPro" id="IPR000700">
    <property type="entry name" value="PAS-assoc_C"/>
</dbReference>
<comment type="caution">
    <text evidence="9">The sequence shown here is derived from an EMBL/GenBank/DDBJ whole genome shotgun (WGS) entry which is preliminary data.</text>
</comment>
<feature type="domain" description="PAS" evidence="7">
    <location>
        <begin position="5"/>
        <end position="78"/>
    </location>
</feature>
<evidence type="ECO:0000256" key="5">
    <source>
        <dbReference type="ARBA" id="ARBA00022777"/>
    </source>
</evidence>
<reference evidence="10" key="1">
    <citation type="journal article" date="2019" name="Int. J. Syst. Evol. Microbiol.">
        <title>The Global Catalogue of Microorganisms (GCM) 10K type strain sequencing project: providing services to taxonomists for standard genome sequencing and annotation.</title>
        <authorList>
            <consortium name="The Broad Institute Genomics Platform"/>
            <consortium name="The Broad Institute Genome Sequencing Center for Infectious Disease"/>
            <person name="Wu L."/>
            <person name="Ma J."/>
        </authorList>
    </citation>
    <scope>NUCLEOTIDE SEQUENCE [LARGE SCALE GENOMIC DNA]</scope>
    <source>
        <strain evidence="10">JCM 31405</strain>
    </source>
</reference>
<dbReference type="CDD" id="cd00082">
    <property type="entry name" value="HisKA"/>
    <property type="match status" value="1"/>
</dbReference>
<keyword evidence="4" id="KW-0808">Transferase</keyword>
<keyword evidence="10" id="KW-1185">Reference proteome</keyword>
<dbReference type="PANTHER" id="PTHR43304:SF1">
    <property type="entry name" value="PAC DOMAIN-CONTAINING PROTEIN"/>
    <property type="match status" value="1"/>
</dbReference>
<evidence type="ECO:0000313" key="10">
    <source>
        <dbReference type="Proteomes" id="UP000644548"/>
    </source>
</evidence>
<dbReference type="PROSITE" id="PS50113">
    <property type="entry name" value="PAC"/>
    <property type="match status" value="2"/>
</dbReference>
<feature type="domain" description="PAC" evidence="8">
    <location>
        <begin position="461"/>
        <end position="511"/>
    </location>
</feature>
<dbReference type="Gene3D" id="3.30.450.20">
    <property type="entry name" value="PAS domain"/>
    <property type="match status" value="4"/>
</dbReference>
<dbReference type="InterPro" id="IPR013655">
    <property type="entry name" value="PAS_fold_3"/>
</dbReference>
<comment type="catalytic activity">
    <reaction evidence="1">
        <text>ATP + protein L-histidine = ADP + protein N-phospho-L-histidine.</text>
        <dbReference type="EC" id="2.7.13.3"/>
    </reaction>
</comment>
<dbReference type="InterPro" id="IPR013767">
    <property type="entry name" value="PAS_fold"/>
</dbReference>
<dbReference type="NCBIfam" id="TIGR00229">
    <property type="entry name" value="sensory_box"/>
    <property type="match status" value="3"/>
</dbReference>
<feature type="domain" description="PAS" evidence="7">
    <location>
        <begin position="382"/>
        <end position="435"/>
    </location>
</feature>
<dbReference type="SMART" id="SM00091">
    <property type="entry name" value="PAS"/>
    <property type="match status" value="4"/>
</dbReference>
<evidence type="ECO:0000313" key="9">
    <source>
        <dbReference type="EMBL" id="GGR86337.1"/>
    </source>
</evidence>
<evidence type="ECO:0000259" key="8">
    <source>
        <dbReference type="PROSITE" id="PS50113"/>
    </source>
</evidence>
<dbReference type="InterPro" id="IPR052162">
    <property type="entry name" value="Sensor_kinase/Photoreceptor"/>
</dbReference>
<evidence type="ECO:0000256" key="4">
    <source>
        <dbReference type="ARBA" id="ARBA00022679"/>
    </source>
</evidence>
<gene>
    <name evidence="9" type="ORF">GCM10008960_11860</name>
</gene>
<dbReference type="SUPFAM" id="SSF55785">
    <property type="entry name" value="PYP-like sensor domain (PAS domain)"/>
    <property type="match status" value="4"/>
</dbReference>
<sequence length="772" mass="84243">MKAAEDAALGRLAALMQGAVWQADPATHRTTFISERLSDIVGFTPEQWTAEPAFWESRLHPEDRTWVQEALEGGIRQGEPFTLEYRLFDTAGQVVWVRDLITPVYDGTQLTALGGMMLDITSERDNETALRTALDQFARLFNGSPVGLAVIAADSGRVQRSNNAFRAVAGLRTSLRPGAPGTDTLWADPEAAAQFWAALQAGPVQEWPAQWLDSGREVREVTLSADRLNDEGDTAFVMMRDVTSQVQARRDSEASERRFRALVQHSSDLITVLHPSGTILYASPAVEAVLGYDSEEAVGRNALDHLHPDDHEAIQREFGRAVFGGSGATARMTSRFICCNGEFRHLEWVATNQLDDPSIQGIVMNSRDVTERVHADQERLETQQTFETLFSASPEAILLVEFAGAMEIVECNDVAAAMRGYQRDELIGQSTYRSMPNGAALLADAKANDAFRERVRAAGRLQFEAEHLHRDGHVYPVEINLALVTIRGREMMLCVERDISERRAAAEALEASQARLVASEKLAGLGRLTAGLAHEINTPLAATMTELHDAARLVQEYRDSVGHAQVTDADHLEIAAELNRAVEAAQRNLTRIGDFIRKIRGHTRDTITERVAFDAVKHTENTLSMLAHEARAAKVDLLLEQPRLPVRLHGEPGRLTQIVTNLVVNALHACAPGSTVTVSFEALDDGSAVMRVQDTGSGIPEDVLPRIFEPMFTTKPVGQGTGLGLSIIHDIITGHFGGEIQVQTSGAGTCFTVTFPARPPGAAPALETAATT</sequence>
<evidence type="ECO:0000259" key="6">
    <source>
        <dbReference type="PROSITE" id="PS50109"/>
    </source>
</evidence>
<dbReference type="Pfam" id="PF08447">
    <property type="entry name" value="PAS_3"/>
    <property type="match status" value="1"/>
</dbReference>
<evidence type="ECO:0000259" key="7">
    <source>
        <dbReference type="PROSITE" id="PS50112"/>
    </source>
</evidence>
<dbReference type="CDD" id="cd00075">
    <property type="entry name" value="HATPase"/>
    <property type="match status" value="1"/>
</dbReference>
<dbReference type="InterPro" id="IPR035965">
    <property type="entry name" value="PAS-like_dom_sf"/>
</dbReference>
<organism evidence="9 10">
    <name type="scientific">Deinococcus sedimenti</name>
    <dbReference type="NCBI Taxonomy" id="1867090"/>
    <lineage>
        <taxon>Bacteria</taxon>
        <taxon>Thermotogati</taxon>
        <taxon>Deinococcota</taxon>
        <taxon>Deinococci</taxon>
        <taxon>Deinococcales</taxon>
        <taxon>Deinococcaceae</taxon>
        <taxon>Deinococcus</taxon>
    </lineage>
</organism>
<dbReference type="Pfam" id="PF13426">
    <property type="entry name" value="PAS_9"/>
    <property type="match status" value="1"/>
</dbReference>
<dbReference type="Gene3D" id="1.10.287.130">
    <property type="match status" value="1"/>
</dbReference>
<dbReference type="PANTHER" id="PTHR43304">
    <property type="entry name" value="PHYTOCHROME-LIKE PROTEIN CPH1"/>
    <property type="match status" value="1"/>
</dbReference>
<protein>
    <recommendedName>
        <fullName evidence="2">histidine kinase</fullName>
        <ecNumber evidence="2">2.7.13.3</ecNumber>
    </recommendedName>
</protein>
<dbReference type="SUPFAM" id="SSF55874">
    <property type="entry name" value="ATPase domain of HSP90 chaperone/DNA topoisomerase II/histidine kinase"/>
    <property type="match status" value="1"/>
</dbReference>
<evidence type="ECO:0000256" key="3">
    <source>
        <dbReference type="ARBA" id="ARBA00022553"/>
    </source>
</evidence>
<dbReference type="Gene3D" id="3.30.565.10">
    <property type="entry name" value="Histidine kinase-like ATPase, C-terminal domain"/>
    <property type="match status" value="1"/>
</dbReference>
<feature type="domain" description="PAC" evidence="8">
    <location>
        <begin position="81"/>
        <end position="132"/>
    </location>
</feature>
<dbReference type="Pfam" id="PF02518">
    <property type="entry name" value="HATPase_c"/>
    <property type="match status" value="1"/>
</dbReference>
<dbReference type="InterPro" id="IPR000014">
    <property type="entry name" value="PAS"/>
</dbReference>
<dbReference type="RefSeq" id="WP_189072151.1">
    <property type="nucleotide sequence ID" value="NZ_BMQN01000001.1"/>
</dbReference>
<dbReference type="InterPro" id="IPR005467">
    <property type="entry name" value="His_kinase_dom"/>
</dbReference>
<proteinExistence type="predicted"/>